<evidence type="ECO:0000256" key="1">
    <source>
        <dbReference type="SAM" id="MobiDB-lite"/>
    </source>
</evidence>
<feature type="region of interest" description="Disordered" evidence="1">
    <location>
        <begin position="17"/>
        <end position="67"/>
    </location>
</feature>
<protein>
    <submittedName>
        <fullName evidence="2">Uncharacterized protein</fullName>
    </submittedName>
</protein>
<reference evidence="2 3" key="1">
    <citation type="submission" date="2024-10" db="EMBL/GenBank/DDBJ databases">
        <title>The Natural Products Discovery Center: Release of the First 8490 Sequenced Strains for Exploring Actinobacteria Biosynthetic Diversity.</title>
        <authorList>
            <person name="Kalkreuter E."/>
            <person name="Kautsar S.A."/>
            <person name="Yang D."/>
            <person name="Bader C.D."/>
            <person name="Teijaro C.N."/>
            <person name="Fluegel L."/>
            <person name="Davis C.M."/>
            <person name="Simpson J.R."/>
            <person name="Lauterbach L."/>
            <person name="Steele A.D."/>
            <person name="Gui C."/>
            <person name="Meng S."/>
            <person name="Li G."/>
            <person name="Viehrig K."/>
            <person name="Ye F."/>
            <person name="Su P."/>
            <person name="Kiefer A.F."/>
            <person name="Nichols A."/>
            <person name="Cepeda A.J."/>
            <person name="Yan W."/>
            <person name="Fan B."/>
            <person name="Jiang Y."/>
            <person name="Adhikari A."/>
            <person name="Zheng C.-J."/>
            <person name="Schuster L."/>
            <person name="Cowan T.M."/>
            <person name="Smanski M.J."/>
            <person name="Chevrette M.G."/>
            <person name="De Carvalho L.P.S."/>
            <person name="Shen B."/>
        </authorList>
    </citation>
    <scope>NUCLEOTIDE SEQUENCE [LARGE SCALE GENOMIC DNA]</scope>
    <source>
        <strain evidence="2 3">NPDC003029</strain>
    </source>
</reference>
<dbReference type="EMBL" id="JBIAPK010000003">
    <property type="protein sequence ID" value="MFF3339412.1"/>
    <property type="molecule type" value="Genomic_DNA"/>
</dbReference>
<name>A0ABW6RD29_9ACTN</name>
<comment type="caution">
    <text evidence="2">The sequence shown here is derived from an EMBL/GenBank/DDBJ whole genome shotgun (WGS) entry which is preliminary data.</text>
</comment>
<sequence>MPIDPYAALNAMVRAEVARSSEPHVAATSPGRHEPQQSGAGREAGDPDHTGDTDHGSGEDPTVTHRP</sequence>
<accession>A0ABW6RD29</accession>
<evidence type="ECO:0000313" key="3">
    <source>
        <dbReference type="Proteomes" id="UP001601976"/>
    </source>
</evidence>
<dbReference type="Proteomes" id="UP001601976">
    <property type="component" value="Unassembled WGS sequence"/>
</dbReference>
<dbReference type="RefSeq" id="WP_355712093.1">
    <property type="nucleotide sequence ID" value="NZ_JBEXNP010000001.1"/>
</dbReference>
<keyword evidence="3" id="KW-1185">Reference proteome</keyword>
<evidence type="ECO:0000313" key="2">
    <source>
        <dbReference type="EMBL" id="MFF3339412.1"/>
    </source>
</evidence>
<organism evidence="2 3">
    <name type="scientific">Streptomyces flavidovirens</name>
    <dbReference type="NCBI Taxonomy" id="67298"/>
    <lineage>
        <taxon>Bacteria</taxon>
        <taxon>Bacillati</taxon>
        <taxon>Actinomycetota</taxon>
        <taxon>Actinomycetes</taxon>
        <taxon>Kitasatosporales</taxon>
        <taxon>Streptomycetaceae</taxon>
        <taxon>Streptomyces</taxon>
    </lineage>
</organism>
<gene>
    <name evidence="2" type="ORF">ACFYWW_11875</name>
</gene>
<feature type="compositionally biased region" description="Basic and acidic residues" evidence="1">
    <location>
        <begin position="43"/>
        <end position="58"/>
    </location>
</feature>
<proteinExistence type="predicted"/>